<dbReference type="InterPro" id="IPR000232">
    <property type="entry name" value="HSF_DNA-bd"/>
</dbReference>
<accession>A0A8H3TVR3</accession>
<keyword evidence="3" id="KW-0238">DNA-binding</keyword>
<reference evidence="8" key="1">
    <citation type="submission" date="2020-07" db="EMBL/GenBank/DDBJ databases">
        <title>Draft Genome Sequence of a Deep-Sea Yeast, Naganishia (Cryptococcus) liquefaciens strain N6.</title>
        <authorList>
            <person name="Han Y.W."/>
            <person name="Kajitani R."/>
            <person name="Morimoto H."/>
            <person name="Parhat M."/>
            <person name="Tsubouchi H."/>
            <person name="Bakenova O."/>
            <person name="Ogata M."/>
            <person name="Argunhan B."/>
            <person name="Aoki R."/>
            <person name="Kajiwara S."/>
            <person name="Itoh T."/>
            <person name="Iwasaki H."/>
        </authorList>
    </citation>
    <scope>NUCLEOTIDE SEQUENCE</scope>
    <source>
        <strain evidence="8">N6</strain>
    </source>
</reference>
<feature type="compositionally biased region" description="Basic and acidic residues" evidence="6">
    <location>
        <begin position="327"/>
        <end position="362"/>
    </location>
</feature>
<dbReference type="OrthoDB" id="2590166at2759"/>
<name>A0A8H3TVR3_9TREE</name>
<feature type="region of interest" description="Disordered" evidence="6">
    <location>
        <begin position="1"/>
        <end position="35"/>
    </location>
</feature>
<dbReference type="InterPro" id="IPR036388">
    <property type="entry name" value="WH-like_DNA-bd_sf"/>
</dbReference>
<keyword evidence="9" id="KW-1185">Reference proteome</keyword>
<dbReference type="AlphaFoldDB" id="A0A8H3TVR3"/>
<dbReference type="Pfam" id="PF00447">
    <property type="entry name" value="HSF_DNA-bind"/>
    <property type="match status" value="1"/>
</dbReference>
<evidence type="ECO:0000256" key="5">
    <source>
        <dbReference type="RuleBase" id="RU004020"/>
    </source>
</evidence>
<dbReference type="EMBL" id="BLZA01000023">
    <property type="protein sequence ID" value="GHJ87615.1"/>
    <property type="molecule type" value="Genomic_DNA"/>
</dbReference>
<proteinExistence type="inferred from homology"/>
<sequence>MQLDPELHSQGAHDELERSASHRTHRTPLGLQQPSYPYLMSTTNVAYVADNDFAPSTRPGDHDHSKLQKFYSSGLAWQQPHRVSETANEQLHSAPISTANTLETHQTSYLHLQQHSTVPPATAPLTVGNTTNDVQHCAPQFSTYNSQSTGPLQFQQSSYYSAPATQAASPASGQSHWYYQAPSSAAAISAIRPSLQHMHSVPSISTTAAYSPMPAHDDGGSRFGHPGLRSFADLQQEANSVPVTGYQWSSTAPMMIRESVQPIGHPEPYDASGSQAHQEHLEATGFSRAGSCSHDPPREQSTRPREECEEDEDAPNTSKEVATYSRDYGDRRSLRQRKSVEESSRAPREEDRDWKQHRESKAPRGRPKKKQKRQEQPLEEDEEVVAVKAGSKETQFILTLYAMVDAPSSYPLIGWNLPGTAIVIPDSKGFAAGLLNKYFRHSTISSFARQLVSYGFLKTELPAREKAMVTHGSRVDSKHWTFSHDFFLRGRADLLDQVAPPVSPGKPSRVPYAKKSLAAIKREEEAFVDVLKRENTHWRERCQRLEQCMLDEKARANQYFAILVERGLIPGAPIPTTQSPPSAEEAVEKRDKLEESSRHPACEEDEGALNATEDSGREQLGQVEEVTEAPPSA</sequence>
<feature type="compositionally biased region" description="Basic and acidic residues" evidence="6">
    <location>
        <begin position="586"/>
        <end position="602"/>
    </location>
</feature>
<gene>
    <name evidence="8" type="ORF">NliqN6_4017</name>
</gene>
<feature type="domain" description="HSF-type DNA-binding" evidence="7">
    <location>
        <begin position="392"/>
        <end position="501"/>
    </location>
</feature>
<feature type="region of interest" description="Disordered" evidence="6">
    <location>
        <begin position="286"/>
        <end position="384"/>
    </location>
</feature>
<evidence type="ECO:0000256" key="2">
    <source>
        <dbReference type="ARBA" id="ARBA00006403"/>
    </source>
</evidence>
<dbReference type="Proteomes" id="UP000620104">
    <property type="component" value="Unassembled WGS sequence"/>
</dbReference>
<evidence type="ECO:0000256" key="6">
    <source>
        <dbReference type="SAM" id="MobiDB-lite"/>
    </source>
</evidence>
<dbReference type="PRINTS" id="PR00056">
    <property type="entry name" value="HSFDOMAIN"/>
</dbReference>
<feature type="region of interest" description="Disordered" evidence="6">
    <location>
        <begin position="209"/>
        <end position="228"/>
    </location>
</feature>
<keyword evidence="4" id="KW-0539">Nucleus</keyword>
<feature type="compositionally biased region" description="Basic and acidic residues" evidence="6">
    <location>
        <begin position="295"/>
        <end position="306"/>
    </location>
</feature>
<dbReference type="SMART" id="SM00415">
    <property type="entry name" value="HSF"/>
    <property type="match status" value="1"/>
</dbReference>
<protein>
    <recommendedName>
        <fullName evidence="7">HSF-type DNA-binding domain-containing protein</fullName>
    </recommendedName>
</protein>
<evidence type="ECO:0000313" key="8">
    <source>
        <dbReference type="EMBL" id="GHJ87615.1"/>
    </source>
</evidence>
<evidence type="ECO:0000256" key="1">
    <source>
        <dbReference type="ARBA" id="ARBA00004123"/>
    </source>
</evidence>
<feature type="compositionally biased region" description="Basic residues" evidence="6">
    <location>
        <begin position="363"/>
        <end position="372"/>
    </location>
</feature>
<dbReference type="GO" id="GO:0003700">
    <property type="term" value="F:DNA-binding transcription factor activity"/>
    <property type="evidence" value="ECO:0007669"/>
    <property type="project" value="InterPro"/>
</dbReference>
<evidence type="ECO:0000256" key="4">
    <source>
        <dbReference type="ARBA" id="ARBA00023242"/>
    </source>
</evidence>
<dbReference type="GO" id="GO:0043565">
    <property type="term" value="F:sequence-specific DNA binding"/>
    <property type="evidence" value="ECO:0007669"/>
    <property type="project" value="InterPro"/>
</dbReference>
<dbReference type="InterPro" id="IPR036390">
    <property type="entry name" value="WH_DNA-bd_sf"/>
</dbReference>
<evidence type="ECO:0000256" key="3">
    <source>
        <dbReference type="ARBA" id="ARBA00023125"/>
    </source>
</evidence>
<dbReference type="SUPFAM" id="SSF46785">
    <property type="entry name" value="Winged helix' DNA-binding domain"/>
    <property type="match status" value="1"/>
</dbReference>
<feature type="region of interest" description="Disordered" evidence="6">
    <location>
        <begin position="572"/>
        <end position="633"/>
    </location>
</feature>
<dbReference type="PANTHER" id="PTHR10015:SF427">
    <property type="entry name" value="HEAT SHOCK FACTOR PROTEIN"/>
    <property type="match status" value="1"/>
</dbReference>
<dbReference type="GO" id="GO:0005634">
    <property type="term" value="C:nucleus"/>
    <property type="evidence" value="ECO:0007669"/>
    <property type="project" value="UniProtKB-SubCell"/>
</dbReference>
<comment type="similarity">
    <text evidence="2 5">Belongs to the HSF family.</text>
</comment>
<feature type="compositionally biased region" description="Basic and acidic residues" evidence="6">
    <location>
        <begin position="1"/>
        <end position="20"/>
    </location>
</feature>
<evidence type="ECO:0000313" key="9">
    <source>
        <dbReference type="Proteomes" id="UP000620104"/>
    </source>
</evidence>
<organism evidence="8 9">
    <name type="scientific">Naganishia liquefaciens</name>
    <dbReference type="NCBI Taxonomy" id="104408"/>
    <lineage>
        <taxon>Eukaryota</taxon>
        <taxon>Fungi</taxon>
        <taxon>Dikarya</taxon>
        <taxon>Basidiomycota</taxon>
        <taxon>Agaricomycotina</taxon>
        <taxon>Tremellomycetes</taxon>
        <taxon>Filobasidiales</taxon>
        <taxon>Filobasidiaceae</taxon>
        <taxon>Naganishia</taxon>
    </lineage>
</organism>
<comment type="caution">
    <text evidence="8">The sequence shown here is derived from an EMBL/GenBank/DDBJ whole genome shotgun (WGS) entry which is preliminary data.</text>
</comment>
<dbReference type="PANTHER" id="PTHR10015">
    <property type="entry name" value="HEAT SHOCK TRANSCRIPTION FACTOR"/>
    <property type="match status" value="1"/>
</dbReference>
<dbReference type="Gene3D" id="1.10.10.10">
    <property type="entry name" value="Winged helix-like DNA-binding domain superfamily/Winged helix DNA-binding domain"/>
    <property type="match status" value="1"/>
</dbReference>
<evidence type="ECO:0000259" key="7">
    <source>
        <dbReference type="SMART" id="SM00415"/>
    </source>
</evidence>
<comment type="subcellular location">
    <subcellularLocation>
        <location evidence="1">Nucleus</location>
    </subcellularLocation>
</comment>